<evidence type="ECO:0000313" key="5">
    <source>
        <dbReference type="Proteomes" id="UP001491349"/>
    </source>
</evidence>
<organism evidence="4 5">
    <name type="scientific">Flavobacterium buctense</name>
    <dbReference type="NCBI Taxonomy" id="1648146"/>
    <lineage>
        <taxon>Bacteria</taxon>
        <taxon>Pseudomonadati</taxon>
        <taxon>Bacteroidota</taxon>
        <taxon>Flavobacteriia</taxon>
        <taxon>Flavobacteriales</taxon>
        <taxon>Flavobacteriaceae</taxon>
        <taxon>Flavobacterium</taxon>
    </lineage>
</organism>
<evidence type="ECO:0000256" key="1">
    <source>
        <dbReference type="SAM" id="Coils"/>
    </source>
</evidence>
<comment type="caution">
    <text evidence="4">The sequence shown here is derived from an EMBL/GenBank/DDBJ whole genome shotgun (WGS) entry which is preliminary data.</text>
</comment>
<keyword evidence="2" id="KW-0732">Signal</keyword>
<gene>
    <name evidence="4" type="ORF">WMW71_08010</name>
</gene>
<dbReference type="PROSITE" id="PS51688">
    <property type="entry name" value="ICA"/>
    <property type="match status" value="1"/>
</dbReference>
<dbReference type="InterPro" id="IPR030392">
    <property type="entry name" value="S74_ICA"/>
</dbReference>
<dbReference type="EMBL" id="JBBPCB010000004">
    <property type="protein sequence ID" value="MEK8180283.1"/>
    <property type="molecule type" value="Genomic_DNA"/>
</dbReference>
<evidence type="ECO:0000256" key="2">
    <source>
        <dbReference type="SAM" id="SignalP"/>
    </source>
</evidence>
<dbReference type="Gene3D" id="1.10.10.10">
    <property type="entry name" value="Winged helix-like DNA-binding domain superfamily/Winged helix DNA-binding domain"/>
    <property type="match status" value="1"/>
</dbReference>
<dbReference type="InterPro" id="IPR036388">
    <property type="entry name" value="WH-like_DNA-bd_sf"/>
</dbReference>
<sequence length="470" mass="48611">MKSFLFTSFLFLFGIANAQVGVGTSNPQGTLDITSTNNGLLIPRVNLIRTTTVAPITTPTVSEIVYNQSSTFDVTPGFYYLSAVTGPWVRFNTGAISGWSTTGNAGLTAGTNFMGTTDAINVSFRRNNLAAGYIGATSTAFGVGALNSGAATNSTAFGNNALNVGTGTNNVAVGQSALLSSDTCSDNTALGYQALSANTGSNGNTGNQNTAVGSGALASLNGGLGNTAVGYNALTASASLSLYNTAVGAGALSGINNAAARDNVAVGYNAMTQSGVITNSVAIGSNALFSASNNSTRNTAIGFSAGSNITSGTDNIVIGANAQVPSATGTNQVQMGGTTITYAGIQVGWTVTSDLKWKNNIKDSELGLDFLNTLRPVSYIRNNDDKQRIEYGFIAQELDVAFKAAGIPNNGVISKDDNGMLGVRYNDFISISVKAIQEQQLQIEALQKKNEELMKMNEMIVKRLEALEKK</sequence>
<keyword evidence="1" id="KW-0175">Coiled coil</keyword>
<feature type="chain" id="PRO_5045373767" evidence="2">
    <location>
        <begin position="19"/>
        <end position="470"/>
    </location>
</feature>
<keyword evidence="5" id="KW-1185">Reference proteome</keyword>
<evidence type="ECO:0000313" key="4">
    <source>
        <dbReference type="EMBL" id="MEK8180283.1"/>
    </source>
</evidence>
<feature type="coiled-coil region" evidence="1">
    <location>
        <begin position="436"/>
        <end position="470"/>
    </location>
</feature>
<dbReference type="Proteomes" id="UP001491349">
    <property type="component" value="Unassembled WGS sequence"/>
</dbReference>
<evidence type="ECO:0000259" key="3">
    <source>
        <dbReference type="PROSITE" id="PS51688"/>
    </source>
</evidence>
<dbReference type="Pfam" id="PF13884">
    <property type="entry name" value="Peptidase_S74"/>
    <property type="match status" value="1"/>
</dbReference>
<feature type="domain" description="Peptidase S74" evidence="3">
    <location>
        <begin position="353"/>
        <end position="450"/>
    </location>
</feature>
<accession>A0ABU9E0U4</accession>
<dbReference type="RefSeq" id="WP_187661310.1">
    <property type="nucleotide sequence ID" value="NZ_JACTAB010000017.1"/>
</dbReference>
<protein>
    <submittedName>
        <fullName evidence="4">Tail fiber domain-containing protein</fullName>
    </submittedName>
</protein>
<name>A0ABU9E0U4_9FLAO</name>
<feature type="signal peptide" evidence="2">
    <location>
        <begin position="1"/>
        <end position="18"/>
    </location>
</feature>
<reference evidence="4 5" key="1">
    <citation type="submission" date="2024-04" db="EMBL/GenBank/DDBJ databases">
        <title>draft genome sequnece of Flavobacterium buctense JCM 30750.</title>
        <authorList>
            <person name="Kim D.-U."/>
        </authorList>
    </citation>
    <scope>NUCLEOTIDE SEQUENCE [LARGE SCALE GENOMIC DNA]</scope>
    <source>
        <strain evidence="4 5">JCM 30750</strain>
    </source>
</reference>
<proteinExistence type="predicted"/>